<protein>
    <submittedName>
        <fullName evidence="2">Uncharacterized protein</fullName>
    </submittedName>
</protein>
<sequence>MVKCGYEDENPGEKNCRSIAHCCSSLVSELPYILMSAVMYKNLPDEVCRGLNTDDVINALFWNSSYHLLPLLYRLIISCCKDKSNYWGLCATLHFAALIFVVFILFHPMIYC</sequence>
<evidence type="ECO:0000256" key="1">
    <source>
        <dbReference type="SAM" id="Phobius"/>
    </source>
</evidence>
<keyword evidence="1" id="KW-0812">Transmembrane</keyword>
<dbReference type="EMBL" id="CASHTH010002225">
    <property type="protein sequence ID" value="CAI8026643.1"/>
    <property type="molecule type" value="Genomic_DNA"/>
</dbReference>
<accession>A0AA35SCH5</accession>
<keyword evidence="1" id="KW-0472">Membrane</keyword>
<gene>
    <name evidence="2" type="ORF">GBAR_LOCUS15292</name>
</gene>
<evidence type="ECO:0000313" key="2">
    <source>
        <dbReference type="EMBL" id="CAI8026643.1"/>
    </source>
</evidence>
<proteinExistence type="predicted"/>
<comment type="caution">
    <text evidence="2">The sequence shown here is derived from an EMBL/GenBank/DDBJ whole genome shotgun (WGS) entry which is preliminary data.</text>
</comment>
<dbReference type="Proteomes" id="UP001174909">
    <property type="component" value="Unassembled WGS sequence"/>
</dbReference>
<keyword evidence="3" id="KW-1185">Reference proteome</keyword>
<name>A0AA35SCH5_GEOBA</name>
<reference evidence="2" key="1">
    <citation type="submission" date="2023-03" db="EMBL/GenBank/DDBJ databases">
        <authorList>
            <person name="Steffen K."/>
            <person name="Cardenas P."/>
        </authorList>
    </citation>
    <scope>NUCLEOTIDE SEQUENCE</scope>
</reference>
<evidence type="ECO:0000313" key="3">
    <source>
        <dbReference type="Proteomes" id="UP001174909"/>
    </source>
</evidence>
<feature type="transmembrane region" description="Helical" evidence="1">
    <location>
        <begin position="86"/>
        <end position="106"/>
    </location>
</feature>
<keyword evidence="1" id="KW-1133">Transmembrane helix</keyword>
<organism evidence="2 3">
    <name type="scientific">Geodia barretti</name>
    <name type="common">Barrett's horny sponge</name>
    <dbReference type="NCBI Taxonomy" id="519541"/>
    <lineage>
        <taxon>Eukaryota</taxon>
        <taxon>Metazoa</taxon>
        <taxon>Porifera</taxon>
        <taxon>Demospongiae</taxon>
        <taxon>Heteroscleromorpha</taxon>
        <taxon>Tetractinellida</taxon>
        <taxon>Astrophorina</taxon>
        <taxon>Geodiidae</taxon>
        <taxon>Geodia</taxon>
    </lineage>
</organism>
<dbReference type="AlphaFoldDB" id="A0AA35SCH5"/>